<dbReference type="InterPro" id="IPR034741">
    <property type="entry name" value="Terpene_cyclase-like_1_C"/>
</dbReference>
<evidence type="ECO:0000256" key="1">
    <source>
        <dbReference type="ARBA" id="ARBA00001946"/>
    </source>
</evidence>
<protein>
    <submittedName>
        <fullName evidence="6">Terpene synthase 3</fullName>
    </submittedName>
</protein>
<dbReference type="SFLD" id="SFLDS00005">
    <property type="entry name" value="Isoprenoid_Synthase_Type_I"/>
    <property type="match status" value="1"/>
</dbReference>
<dbReference type="Pfam" id="PF03936">
    <property type="entry name" value="Terpene_synth_C"/>
    <property type="match status" value="1"/>
</dbReference>
<dbReference type="PANTHER" id="PTHR31225:SF252">
    <property type="entry name" value="TERPENE SYNTHASE 12-RELATED"/>
    <property type="match status" value="1"/>
</dbReference>
<dbReference type="InterPro" id="IPR005630">
    <property type="entry name" value="Terpene_synthase_metal-bd"/>
</dbReference>
<feature type="domain" description="Terpene synthase metal-binding" evidence="5">
    <location>
        <begin position="207"/>
        <end position="447"/>
    </location>
</feature>
<dbReference type="InterPro" id="IPR050148">
    <property type="entry name" value="Terpene_synthase-like"/>
</dbReference>
<organism evidence="6 7">
    <name type="scientific">Striga asiatica</name>
    <name type="common">Asiatic witchweed</name>
    <name type="synonym">Buchnera asiatica</name>
    <dbReference type="NCBI Taxonomy" id="4170"/>
    <lineage>
        <taxon>Eukaryota</taxon>
        <taxon>Viridiplantae</taxon>
        <taxon>Streptophyta</taxon>
        <taxon>Embryophyta</taxon>
        <taxon>Tracheophyta</taxon>
        <taxon>Spermatophyta</taxon>
        <taxon>Magnoliopsida</taxon>
        <taxon>eudicotyledons</taxon>
        <taxon>Gunneridae</taxon>
        <taxon>Pentapetalae</taxon>
        <taxon>asterids</taxon>
        <taxon>lamiids</taxon>
        <taxon>Lamiales</taxon>
        <taxon>Orobanchaceae</taxon>
        <taxon>Buchnereae</taxon>
        <taxon>Striga</taxon>
    </lineage>
</organism>
<dbReference type="InterPro" id="IPR008930">
    <property type="entry name" value="Terpenoid_cyclase/PrenylTrfase"/>
</dbReference>
<reference evidence="7" key="1">
    <citation type="journal article" date="2019" name="Curr. Biol.">
        <title>Genome Sequence of Striga asiatica Provides Insight into the Evolution of Plant Parasitism.</title>
        <authorList>
            <person name="Yoshida S."/>
            <person name="Kim S."/>
            <person name="Wafula E.K."/>
            <person name="Tanskanen J."/>
            <person name="Kim Y.M."/>
            <person name="Honaas L."/>
            <person name="Yang Z."/>
            <person name="Spallek T."/>
            <person name="Conn C.E."/>
            <person name="Ichihashi Y."/>
            <person name="Cheong K."/>
            <person name="Cui S."/>
            <person name="Der J.P."/>
            <person name="Gundlach H."/>
            <person name="Jiao Y."/>
            <person name="Hori C."/>
            <person name="Ishida J.K."/>
            <person name="Kasahara H."/>
            <person name="Kiba T."/>
            <person name="Kim M.S."/>
            <person name="Koo N."/>
            <person name="Laohavisit A."/>
            <person name="Lee Y.H."/>
            <person name="Lumba S."/>
            <person name="McCourt P."/>
            <person name="Mortimer J.C."/>
            <person name="Mutuku J.M."/>
            <person name="Nomura T."/>
            <person name="Sasaki-Sekimoto Y."/>
            <person name="Seto Y."/>
            <person name="Wang Y."/>
            <person name="Wakatake T."/>
            <person name="Sakakibara H."/>
            <person name="Demura T."/>
            <person name="Yamaguchi S."/>
            <person name="Yoneyama K."/>
            <person name="Manabe R.I."/>
            <person name="Nelson D.C."/>
            <person name="Schulman A.H."/>
            <person name="Timko M.P."/>
            <person name="dePamphilis C.W."/>
            <person name="Choi D."/>
            <person name="Shirasu K."/>
        </authorList>
    </citation>
    <scope>NUCLEOTIDE SEQUENCE [LARGE SCALE GENOMIC DNA]</scope>
    <source>
        <strain evidence="7">cv. UVA1</strain>
    </source>
</reference>
<dbReference type="InterPro" id="IPR036965">
    <property type="entry name" value="Terpene_synth_N_sf"/>
</dbReference>
<dbReference type="SUPFAM" id="SSF48576">
    <property type="entry name" value="Terpenoid synthases"/>
    <property type="match status" value="1"/>
</dbReference>
<dbReference type="InterPro" id="IPR001906">
    <property type="entry name" value="Terpene_synth_N"/>
</dbReference>
<evidence type="ECO:0000256" key="3">
    <source>
        <dbReference type="ARBA" id="ARBA00022842"/>
    </source>
</evidence>
<dbReference type="AlphaFoldDB" id="A0A5A7QX24"/>
<dbReference type="InterPro" id="IPR008949">
    <property type="entry name" value="Isoprenoid_synthase_dom_sf"/>
</dbReference>
<dbReference type="PANTHER" id="PTHR31225">
    <property type="entry name" value="OS04G0344100 PROTEIN-RELATED"/>
    <property type="match status" value="1"/>
</dbReference>
<dbReference type="Proteomes" id="UP000325081">
    <property type="component" value="Unassembled WGS sequence"/>
</dbReference>
<accession>A0A5A7QX24</accession>
<evidence type="ECO:0000313" key="6">
    <source>
        <dbReference type="EMBL" id="GER49943.1"/>
    </source>
</evidence>
<dbReference type="FunFam" id="1.10.600.10:FF:000007">
    <property type="entry name" value="Isoprene synthase, chloroplastic"/>
    <property type="match status" value="1"/>
</dbReference>
<dbReference type="GO" id="GO:0016102">
    <property type="term" value="P:diterpenoid biosynthetic process"/>
    <property type="evidence" value="ECO:0007669"/>
    <property type="project" value="InterPro"/>
</dbReference>
<dbReference type="OrthoDB" id="898131at2759"/>
<evidence type="ECO:0000259" key="5">
    <source>
        <dbReference type="Pfam" id="PF03936"/>
    </source>
</evidence>
<name>A0A5A7QX24_STRAF</name>
<feature type="domain" description="Terpene synthase N-terminal" evidence="4">
    <location>
        <begin position="14"/>
        <end position="153"/>
    </location>
</feature>
<dbReference type="SUPFAM" id="SSF48239">
    <property type="entry name" value="Terpenoid cyclases/Protein prenyltransferases"/>
    <property type="match status" value="1"/>
</dbReference>
<evidence type="ECO:0000313" key="7">
    <source>
        <dbReference type="Proteomes" id="UP000325081"/>
    </source>
</evidence>
<evidence type="ECO:0000259" key="4">
    <source>
        <dbReference type="Pfam" id="PF01397"/>
    </source>
</evidence>
<keyword evidence="3" id="KW-0460">Magnesium</keyword>
<dbReference type="Gene3D" id="1.10.600.10">
    <property type="entry name" value="Farnesyl Diphosphate Synthase"/>
    <property type="match status" value="1"/>
</dbReference>
<dbReference type="InterPro" id="IPR044814">
    <property type="entry name" value="Terpene_cyclase_plant_C1"/>
</dbReference>
<gene>
    <name evidence="6" type="ORF">STAS_27214</name>
</gene>
<dbReference type="Gene3D" id="1.50.10.130">
    <property type="entry name" value="Terpene synthase, N-terminal domain"/>
    <property type="match status" value="1"/>
</dbReference>
<comment type="cofactor">
    <cofactor evidence="1">
        <name>Mg(2+)</name>
        <dbReference type="ChEBI" id="CHEBI:18420"/>
    </cofactor>
</comment>
<dbReference type="EMBL" id="BKCP01008959">
    <property type="protein sequence ID" value="GER49943.1"/>
    <property type="molecule type" value="Genomic_DNA"/>
</dbReference>
<evidence type="ECO:0000256" key="2">
    <source>
        <dbReference type="ARBA" id="ARBA00022723"/>
    </source>
</evidence>
<dbReference type="SFLD" id="SFLDG01019">
    <property type="entry name" value="Terpene_Cyclase_Like_1_C_Termi"/>
    <property type="match status" value="1"/>
</dbReference>
<keyword evidence="2" id="KW-0479">Metal-binding</keyword>
<proteinExistence type="predicted"/>
<dbReference type="GO" id="GO:0010333">
    <property type="term" value="F:terpene synthase activity"/>
    <property type="evidence" value="ECO:0007669"/>
    <property type="project" value="InterPro"/>
</dbReference>
<keyword evidence="7" id="KW-1185">Reference proteome</keyword>
<sequence length="471" mass="54896">MEMEIRWLLENECLEESELLELIDDIHRLGLGYKFQKHTEKAISSLLISIPSRQANHKIFHDLHDCALSFRLARQLGFSISADIFERFKDSKGDFKATVATDIRGMLSLQEASYLGFDGESILEEAREFTGFHLNKMMLSMDTKSAIRVSHALELPFHYRMQRLEARWNIEMYDGKNQLLHNLAIMDFNMVQSIHQQELQQVSRWWREMGLANKLSFARNRLMESFMWTIGMVPQPQFGKCRVGLTKVVQLITVLDDIYDVYASPQDLQLLTNAVHKWDVNYVDHLPDYMKMFFLALYNTVNELAYDTLKEHDQVVISQLKQVWADLCDTFLKEAKWRHNNHIPKFDEYLNHGWVSSSGAVLLTHAYFLVTHNVTDEATKYISVYGNNLMRSPCTIFRLANDLSSSQEDGERGEVAKAVSCYMHETGSLVEDARVHIRKLIDQNWKQMNKQISYYIINQNAQMYEYTAAND</sequence>
<dbReference type="CDD" id="cd00684">
    <property type="entry name" value="Terpene_cyclase_plant_C1"/>
    <property type="match status" value="1"/>
</dbReference>
<dbReference type="Pfam" id="PF01397">
    <property type="entry name" value="Terpene_synth"/>
    <property type="match status" value="1"/>
</dbReference>
<comment type="caution">
    <text evidence="6">The sequence shown here is derived from an EMBL/GenBank/DDBJ whole genome shotgun (WGS) entry which is preliminary data.</text>
</comment>
<dbReference type="GO" id="GO:0000287">
    <property type="term" value="F:magnesium ion binding"/>
    <property type="evidence" value="ECO:0007669"/>
    <property type="project" value="InterPro"/>
</dbReference>